<name>A0A2S7WUL4_9FLAO</name>
<keyword evidence="7" id="KW-0547">Nucleotide-binding</keyword>
<dbReference type="EC" id="2.7.13.3" evidence="3"/>
<feature type="domain" description="PAS" evidence="16">
    <location>
        <begin position="125"/>
        <end position="180"/>
    </location>
</feature>
<feature type="domain" description="Histidine kinase" evidence="14">
    <location>
        <begin position="716"/>
        <end position="937"/>
    </location>
</feature>
<dbReference type="Pfam" id="PF00512">
    <property type="entry name" value="HisKA"/>
    <property type="match status" value="1"/>
</dbReference>
<dbReference type="PROSITE" id="PS50109">
    <property type="entry name" value="HIS_KIN"/>
    <property type="match status" value="1"/>
</dbReference>
<accession>A0A2S7WUL4</accession>
<dbReference type="Pfam" id="PF13426">
    <property type="entry name" value="PAS_9"/>
    <property type="match status" value="3"/>
</dbReference>
<dbReference type="CDD" id="cd00082">
    <property type="entry name" value="HisKA"/>
    <property type="match status" value="1"/>
</dbReference>
<keyword evidence="5 12" id="KW-0597">Phosphoprotein</keyword>
<evidence type="ECO:0000256" key="8">
    <source>
        <dbReference type="ARBA" id="ARBA00022840"/>
    </source>
</evidence>
<keyword evidence="10" id="KW-0902">Two-component regulatory system</keyword>
<evidence type="ECO:0000256" key="4">
    <source>
        <dbReference type="ARBA" id="ARBA00022475"/>
    </source>
</evidence>
<dbReference type="InterPro" id="IPR005467">
    <property type="entry name" value="His_kinase_dom"/>
</dbReference>
<organism evidence="18 19">
    <name type="scientific">Polaribacter glomeratus</name>
    <dbReference type="NCBI Taxonomy" id="102"/>
    <lineage>
        <taxon>Bacteria</taxon>
        <taxon>Pseudomonadati</taxon>
        <taxon>Bacteroidota</taxon>
        <taxon>Flavobacteriia</taxon>
        <taxon>Flavobacteriales</taxon>
        <taxon>Flavobacteriaceae</taxon>
    </lineage>
</organism>
<dbReference type="GO" id="GO:0005524">
    <property type="term" value="F:ATP binding"/>
    <property type="evidence" value="ECO:0007669"/>
    <property type="project" value="UniProtKB-KW"/>
</dbReference>
<evidence type="ECO:0000256" key="1">
    <source>
        <dbReference type="ARBA" id="ARBA00000085"/>
    </source>
</evidence>
<dbReference type="PANTHER" id="PTHR45339:SF1">
    <property type="entry name" value="HYBRID SIGNAL TRANSDUCTION HISTIDINE KINASE J"/>
    <property type="match status" value="1"/>
</dbReference>
<dbReference type="SMART" id="SM00091">
    <property type="entry name" value="PAS"/>
    <property type="match status" value="3"/>
</dbReference>
<dbReference type="InterPro" id="IPR001610">
    <property type="entry name" value="PAC"/>
</dbReference>
<evidence type="ECO:0000313" key="19">
    <source>
        <dbReference type="Proteomes" id="UP000239068"/>
    </source>
</evidence>
<dbReference type="SUPFAM" id="SSF47384">
    <property type="entry name" value="Homodimeric domain of signal transducing histidine kinase"/>
    <property type="match status" value="1"/>
</dbReference>
<evidence type="ECO:0000256" key="10">
    <source>
        <dbReference type="ARBA" id="ARBA00023012"/>
    </source>
</evidence>
<feature type="coiled-coil region" evidence="13">
    <location>
        <begin position="277"/>
        <end position="328"/>
    </location>
</feature>
<comment type="subcellular location">
    <subcellularLocation>
        <location evidence="2">Cell membrane</location>
        <topology evidence="2">Multi-pass membrane protein</topology>
    </subcellularLocation>
</comment>
<dbReference type="NCBIfam" id="TIGR00229">
    <property type="entry name" value="sensory_box"/>
    <property type="match status" value="4"/>
</dbReference>
<evidence type="ECO:0000256" key="2">
    <source>
        <dbReference type="ARBA" id="ARBA00004651"/>
    </source>
</evidence>
<comment type="caution">
    <text evidence="18">The sequence shown here is derived from an EMBL/GenBank/DDBJ whole genome shotgun (WGS) entry which is preliminary data.</text>
</comment>
<keyword evidence="19" id="KW-1185">Reference proteome</keyword>
<dbReference type="InterPro" id="IPR013655">
    <property type="entry name" value="PAS_fold_3"/>
</dbReference>
<dbReference type="SMART" id="SM00388">
    <property type="entry name" value="HisKA"/>
    <property type="match status" value="1"/>
</dbReference>
<sequence length="1214" mass="136174">MLNTKITEFNYTRSLIEASLDPLVTISIDGKITDVNEASVKVTGISREKLINTNFSDYCTEPKKAQKGYLQVFEKGFVADYPLTIKHINGTLTDVLYNASVYKDHFGTVLGVFAAARDITELKKSSQYARSLIEASLDPLVTISAEGKIMDVNEASIKVTGVTRQKLINTNFSNYFTEPKKAQEGYLQVFEKGFVADYPLTIKHKNGTLTDVLYNASVYKDATGNVLGVFAAARDVTFQKWAIDLRKANEQLASKNKVIEKRAAELIVANKELAYQNDEKEKRAAELLIANNELALENKEKEKRAAELIIANEKADRIEKELKNARKIAQVGSWYFDIKTNLVSWSEELYKIYGYDSSLPAPPYNEQEKLFTKHSWDVLTISISKTIKTGMPYDLELEIVKKDGSSGWLWVRGETVLDKDNKSYGLWGAAQDITVRKQSEIELLFQNGEKEKRAAELIIANKELAYQNIVKEKRAAELVIANKELAFQNIEKEKRAAELAIANKELAFQNAEKEKRAAELVLANQELALQNIQKIKQELDSKELQVLNHTIKLNSLYSLSLIEASLDPLVTISSKGKITDMNEALTNITGLTREELKDSDFLNYFTEPEKAHDVYQEVFDKGSVADFPLTLRHKNGKLTDVLFNGSIYKNEKGNVGGVVIVARDVTEQNKVAKELTEAMLFAEMATMIAEEAKIKAEKATIIANDAVKAKQQFLSNMSHEIRTPLNAIIGFTKVMLKTNLVAKQKEYLKAIKLSGDALIALINDILDLAKVDSGKMVFEKIPFKIASSISAMLHLFEQKIQEKNLKLVKIYDSRIPDVLVGDQVRLHQIILNLVSNAVKFTSKGKITVCTKLLSEDEHQVTIEFLVTDTGIGILDTEIETIFDNFQQASSGTSRLYGGTGLGLAIVKQLVELQGGSLHVTSKINEGSVFSFVLSFKKTNASAEVEMELIDYDKDVSNIKVLVVEDIPLNQLLMKTLMDDFGFESDIADNGRIAINKMQTKKYDLILMDLQMPEMNGFEATEYIRNTMKSTIPIIALTADVTTVDVAKCKAIGMNDYITKPVDERLLNSKILGLIQKHKQLDEASLSILDINVKTKYTNLHYLNTRTKSNQALMIQMISLYLDQTPTLINIMKKSFLENDMKSLSAAAHKMIPSFLIVGMDQEYENMAKKVQEYASTMQQTDELSGLILKIENACNQACVELLEELETYKNIKNE</sequence>
<dbReference type="CDD" id="cd00130">
    <property type="entry name" value="PAS"/>
    <property type="match status" value="4"/>
</dbReference>
<evidence type="ECO:0000256" key="12">
    <source>
        <dbReference type="PROSITE-ProRule" id="PRU00169"/>
    </source>
</evidence>
<feature type="domain" description="PAS" evidence="16">
    <location>
        <begin position="8"/>
        <end position="54"/>
    </location>
</feature>
<dbReference type="SUPFAM" id="SSF55874">
    <property type="entry name" value="ATPase domain of HSP90 chaperone/DNA topoisomerase II/histidine kinase"/>
    <property type="match status" value="1"/>
</dbReference>
<keyword evidence="4" id="KW-1003">Cell membrane</keyword>
<dbReference type="Gene3D" id="1.20.120.1640">
    <property type="match status" value="2"/>
</dbReference>
<dbReference type="AlphaFoldDB" id="A0A2S7WUL4"/>
<dbReference type="Gene3D" id="1.20.120.160">
    <property type="entry name" value="HPT domain"/>
    <property type="match status" value="1"/>
</dbReference>
<feature type="domain" description="Response regulatory" evidence="15">
    <location>
        <begin position="959"/>
        <end position="1074"/>
    </location>
</feature>
<dbReference type="InterPro" id="IPR036641">
    <property type="entry name" value="HPT_dom_sf"/>
</dbReference>
<dbReference type="FunFam" id="3.30.565.10:FF:000010">
    <property type="entry name" value="Sensor histidine kinase RcsC"/>
    <property type="match status" value="1"/>
</dbReference>
<dbReference type="SUPFAM" id="SSF47226">
    <property type="entry name" value="Histidine-containing phosphotransfer domain, HPT domain"/>
    <property type="match status" value="1"/>
</dbReference>
<dbReference type="InterPro" id="IPR004358">
    <property type="entry name" value="Sig_transdc_His_kin-like_C"/>
</dbReference>
<dbReference type="InterPro" id="IPR011006">
    <property type="entry name" value="CheY-like_superfamily"/>
</dbReference>
<evidence type="ECO:0000256" key="7">
    <source>
        <dbReference type="ARBA" id="ARBA00022741"/>
    </source>
</evidence>
<evidence type="ECO:0000259" key="14">
    <source>
        <dbReference type="PROSITE" id="PS50109"/>
    </source>
</evidence>
<dbReference type="InterPro" id="IPR001789">
    <property type="entry name" value="Sig_transdc_resp-reg_receiver"/>
</dbReference>
<feature type="coiled-coil region" evidence="13">
    <location>
        <begin position="480"/>
        <end position="545"/>
    </location>
</feature>
<keyword evidence="6" id="KW-0812">Transmembrane</keyword>
<feature type="domain" description="PAC" evidence="17">
    <location>
        <begin position="625"/>
        <end position="677"/>
    </location>
</feature>
<dbReference type="Gene3D" id="2.10.70.100">
    <property type="match status" value="1"/>
</dbReference>
<evidence type="ECO:0000256" key="13">
    <source>
        <dbReference type="SAM" id="Coils"/>
    </source>
</evidence>
<dbReference type="Gene3D" id="3.30.565.10">
    <property type="entry name" value="Histidine kinase-like ATPase, C-terminal domain"/>
    <property type="match status" value="1"/>
</dbReference>
<dbReference type="RefSeq" id="WP_211298187.1">
    <property type="nucleotide sequence ID" value="NZ_MSCM01000001.1"/>
</dbReference>
<keyword evidence="9" id="KW-1133">Transmembrane helix</keyword>
<dbReference type="Gene3D" id="3.40.50.2300">
    <property type="match status" value="1"/>
</dbReference>
<evidence type="ECO:0000259" key="17">
    <source>
        <dbReference type="PROSITE" id="PS50113"/>
    </source>
</evidence>
<dbReference type="CDD" id="cd16922">
    <property type="entry name" value="HATPase_EvgS-ArcB-TorS-like"/>
    <property type="match status" value="1"/>
</dbReference>
<dbReference type="InterPro" id="IPR000700">
    <property type="entry name" value="PAS-assoc_C"/>
</dbReference>
<dbReference type="SMART" id="SM00448">
    <property type="entry name" value="REC"/>
    <property type="match status" value="1"/>
</dbReference>
<dbReference type="PROSITE" id="PS50112">
    <property type="entry name" value="PAS"/>
    <property type="match status" value="3"/>
</dbReference>
<dbReference type="Gene3D" id="1.10.287.130">
    <property type="match status" value="1"/>
</dbReference>
<dbReference type="Proteomes" id="UP000239068">
    <property type="component" value="Unassembled WGS sequence"/>
</dbReference>
<dbReference type="Gene3D" id="3.30.450.20">
    <property type="entry name" value="PAS domain"/>
    <property type="match status" value="2"/>
</dbReference>
<dbReference type="GO" id="GO:0000155">
    <property type="term" value="F:phosphorelay sensor kinase activity"/>
    <property type="evidence" value="ECO:0007669"/>
    <property type="project" value="InterPro"/>
</dbReference>
<dbReference type="PROSITE" id="PS50113">
    <property type="entry name" value="PAC"/>
    <property type="match status" value="4"/>
</dbReference>
<dbReference type="PRINTS" id="PR00344">
    <property type="entry name" value="BCTRLSENSOR"/>
</dbReference>
<protein>
    <recommendedName>
        <fullName evidence="3">histidine kinase</fullName>
        <ecNumber evidence="3">2.7.13.3</ecNumber>
    </recommendedName>
</protein>
<evidence type="ECO:0000256" key="11">
    <source>
        <dbReference type="ARBA" id="ARBA00023136"/>
    </source>
</evidence>
<dbReference type="InterPro" id="IPR000014">
    <property type="entry name" value="PAS"/>
</dbReference>
<dbReference type="Pfam" id="PF00072">
    <property type="entry name" value="Response_reg"/>
    <property type="match status" value="1"/>
</dbReference>
<feature type="domain" description="PAC" evidence="17">
    <location>
        <begin position="393"/>
        <end position="445"/>
    </location>
</feature>
<dbReference type="Pfam" id="PF02518">
    <property type="entry name" value="HATPase_c"/>
    <property type="match status" value="1"/>
</dbReference>
<evidence type="ECO:0000259" key="16">
    <source>
        <dbReference type="PROSITE" id="PS50112"/>
    </source>
</evidence>
<evidence type="ECO:0000256" key="6">
    <source>
        <dbReference type="ARBA" id="ARBA00022692"/>
    </source>
</evidence>
<dbReference type="InterPro" id="IPR035965">
    <property type="entry name" value="PAS-like_dom_sf"/>
</dbReference>
<feature type="domain" description="PAC" evidence="17">
    <location>
        <begin position="79"/>
        <end position="131"/>
    </location>
</feature>
<evidence type="ECO:0000313" key="18">
    <source>
        <dbReference type="EMBL" id="PQJ81268.1"/>
    </source>
</evidence>
<reference evidence="18 19" key="1">
    <citation type="submission" date="2016-12" db="EMBL/GenBank/DDBJ databases">
        <title>Trade-off between light-utilization and light-protection in marine flavobacteria.</title>
        <authorList>
            <person name="Kumagai Y."/>
            <person name="Yoshizawa S."/>
            <person name="Kogure K."/>
            <person name="Iwasaki W."/>
        </authorList>
    </citation>
    <scope>NUCLEOTIDE SEQUENCE [LARGE SCALE GENOMIC DNA]</scope>
    <source>
        <strain evidence="18 19">ATCC 43844</strain>
    </source>
</reference>
<dbReference type="SUPFAM" id="SSF55785">
    <property type="entry name" value="PYP-like sensor domain (PAS domain)"/>
    <property type="match status" value="4"/>
</dbReference>
<dbReference type="SMART" id="SM00387">
    <property type="entry name" value="HATPase_c"/>
    <property type="match status" value="1"/>
</dbReference>
<evidence type="ECO:0000256" key="9">
    <source>
        <dbReference type="ARBA" id="ARBA00022989"/>
    </source>
</evidence>
<dbReference type="Pfam" id="PF08447">
    <property type="entry name" value="PAS_3"/>
    <property type="match status" value="1"/>
</dbReference>
<dbReference type="InterPro" id="IPR003594">
    <property type="entry name" value="HATPase_dom"/>
</dbReference>
<keyword evidence="11" id="KW-0472">Membrane</keyword>
<evidence type="ECO:0000256" key="3">
    <source>
        <dbReference type="ARBA" id="ARBA00012438"/>
    </source>
</evidence>
<dbReference type="CDD" id="cd17546">
    <property type="entry name" value="REC_hyHK_CKI1_RcsC-like"/>
    <property type="match status" value="1"/>
</dbReference>
<feature type="modified residue" description="4-aspartylphosphate" evidence="12">
    <location>
        <position position="1008"/>
    </location>
</feature>
<feature type="domain" description="PAC" evidence="17">
    <location>
        <begin position="196"/>
        <end position="248"/>
    </location>
</feature>
<gene>
    <name evidence="18" type="ORF">BTO16_01125</name>
</gene>
<evidence type="ECO:0000259" key="15">
    <source>
        <dbReference type="PROSITE" id="PS50110"/>
    </source>
</evidence>
<dbReference type="PANTHER" id="PTHR45339">
    <property type="entry name" value="HYBRID SIGNAL TRANSDUCTION HISTIDINE KINASE J"/>
    <property type="match status" value="1"/>
</dbReference>
<evidence type="ECO:0000256" key="5">
    <source>
        <dbReference type="ARBA" id="ARBA00022553"/>
    </source>
</evidence>
<dbReference type="InterPro" id="IPR003661">
    <property type="entry name" value="HisK_dim/P_dom"/>
</dbReference>
<dbReference type="EMBL" id="MSCM01000001">
    <property type="protein sequence ID" value="PQJ81268.1"/>
    <property type="molecule type" value="Genomic_DNA"/>
</dbReference>
<dbReference type="InterPro" id="IPR036097">
    <property type="entry name" value="HisK_dim/P_sf"/>
</dbReference>
<feature type="domain" description="PAS" evidence="16">
    <location>
        <begin position="561"/>
        <end position="609"/>
    </location>
</feature>
<dbReference type="InterPro" id="IPR036890">
    <property type="entry name" value="HATPase_C_sf"/>
</dbReference>
<proteinExistence type="predicted"/>
<keyword evidence="13" id="KW-0175">Coiled coil</keyword>
<dbReference type="GO" id="GO:0005886">
    <property type="term" value="C:plasma membrane"/>
    <property type="evidence" value="ECO:0007669"/>
    <property type="project" value="UniProtKB-SubCell"/>
</dbReference>
<comment type="catalytic activity">
    <reaction evidence="1">
        <text>ATP + protein L-histidine = ADP + protein N-phospho-L-histidine.</text>
        <dbReference type="EC" id="2.7.13.3"/>
    </reaction>
</comment>
<dbReference type="SMART" id="SM00086">
    <property type="entry name" value="PAC"/>
    <property type="match status" value="4"/>
</dbReference>
<dbReference type="SUPFAM" id="SSF52172">
    <property type="entry name" value="CheY-like"/>
    <property type="match status" value="1"/>
</dbReference>
<dbReference type="PROSITE" id="PS50110">
    <property type="entry name" value="RESPONSE_REGULATORY"/>
    <property type="match status" value="1"/>
</dbReference>
<keyword evidence="8" id="KW-0067">ATP-binding</keyword>